<dbReference type="GO" id="GO:0016705">
    <property type="term" value="F:oxidoreductase activity, acting on paired donors, with incorporation or reduction of molecular oxygen"/>
    <property type="evidence" value="ECO:0007669"/>
    <property type="project" value="InterPro"/>
</dbReference>
<dbReference type="PRINTS" id="PR00463">
    <property type="entry name" value="EP450I"/>
</dbReference>
<organism evidence="8 9">
    <name type="scientific">Ditylenchus destructor</name>
    <dbReference type="NCBI Taxonomy" id="166010"/>
    <lineage>
        <taxon>Eukaryota</taxon>
        <taxon>Metazoa</taxon>
        <taxon>Ecdysozoa</taxon>
        <taxon>Nematoda</taxon>
        <taxon>Chromadorea</taxon>
        <taxon>Rhabditida</taxon>
        <taxon>Tylenchina</taxon>
        <taxon>Tylenchomorpha</taxon>
        <taxon>Sphaerularioidea</taxon>
        <taxon>Anguinidae</taxon>
        <taxon>Anguininae</taxon>
        <taxon>Ditylenchus</taxon>
    </lineage>
</organism>
<dbReference type="EMBL" id="JAKKPZ010000006">
    <property type="protein sequence ID" value="KAI1720386.1"/>
    <property type="molecule type" value="Genomic_DNA"/>
</dbReference>
<evidence type="ECO:0000313" key="8">
    <source>
        <dbReference type="EMBL" id="KAI1720386.1"/>
    </source>
</evidence>
<dbReference type="CDD" id="cd20628">
    <property type="entry name" value="CYP4"/>
    <property type="match status" value="1"/>
</dbReference>
<dbReference type="SUPFAM" id="SSF48264">
    <property type="entry name" value="Cytochrome P450"/>
    <property type="match status" value="1"/>
</dbReference>
<evidence type="ECO:0000256" key="2">
    <source>
        <dbReference type="ARBA" id="ARBA00010617"/>
    </source>
</evidence>
<dbReference type="PRINTS" id="PR00385">
    <property type="entry name" value="P450"/>
</dbReference>
<comment type="caution">
    <text evidence="8">The sequence shown here is derived from an EMBL/GenBank/DDBJ whole genome shotgun (WGS) entry which is preliminary data.</text>
</comment>
<evidence type="ECO:0000256" key="3">
    <source>
        <dbReference type="ARBA" id="ARBA00022617"/>
    </source>
</evidence>
<evidence type="ECO:0000256" key="6">
    <source>
        <dbReference type="PIRSR" id="PIRSR602401-1"/>
    </source>
</evidence>
<keyword evidence="3 6" id="KW-0349">Heme</keyword>
<evidence type="ECO:0000256" key="4">
    <source>
        <dbReference type="ARBA" id="ARBA00023004"/>
    </source>
</evidence>
<dbReference type="InterPro" id="IPR036396">
    <property type="entry name" value="Cyt_P450_sf"/>
</dbReference>
<dbReference type="GO" id="GO:0020037">
    <property type="term" value="F:heme binding"/>
    <property type="evidence" value="ECO:0007669"/>
    <property type="project" value="InterPro"/>
</dbReference>
<dbReference type="Pfam" id="PF00067">
    <property type="entry name" value="p450"/>
    <property type="match status" value="1"/>
</dbReference>
<dbReference type="GO" id="GO:0004497">
    <property type="term" value="F:monooxygenase activity"/>
    <property type="evidence" value="ECO:0007669"/>
    <property type="project" value="UniProtKB-KW"/>
</dbReference>
<keyword evidence="9" id="KW-1185">Reference proteome</keyword>
<dbReference type="AlphaFoldDB" id="A0AAD4RA44"/>
<keyword evidence="5 7" id="KW-0503">Monooxygenase</keyword>
<keyword evidence="4 6" id="KW-0408">Iron</keyword>
<dbReference type="InterPro" id="IPR017972">
    <property type="entry name" value="Cyt_P450_CS"/>
</dbReference>
<comment type="cofactor">
    <cofactor evidence="1 6">
        <name>heme</name>
        <dbReference type="ChEBI" id="CHEBI:30413"/>
    </cofactor>
</comment>
<dbReference type="PANTHER" id="PTHR24291">
    <property type="entry name" value="CYTOCHROME P450 FAMILY 4"/>
    <property type="match status" value="1"/>
</dbReference>
<dbReference type="PANTHER" id="PTHR24291:SF130">
    <property type="entry name" value="CYTOCHROME P450 FAMILY"/>
    <property type="match status" value="1"/>
</dbReference>
<feature type="binding site" description="axial binding residue" evidence="6">
    <location>
        <position position="459"/>
    </location>
    <ligand>
        <name>heme</name>
        <dbReference type="ChEBI" id="CHEBI:30413"/>
    </ligand>
    <ligandPart>
        <name>Fe</name>
        <dbReference type="ChEBI" id="CHEBI:18248"/>
    </ligandPart>
</feature>
<evidence type="ECO:0000256" key="5">
    <source>
        <dbReference type="ARBA" id="ARBA00023033"/>
    </source>
</evidence>
<name>A0AAD4RA44_9BILA</name>
<dbReference type="PROSITE" id="PS00086">
    <property type="entry name" value="CYTOCHROME_P450"/>
    <property type="match status" value="1"/>
</dbReference>
<comment type="similarity">
    <text evidence="2 7">Belongs to the cytochrome P450 family.</text>
</comment>
<sequence>MSVFLAVLFGFFIVSLIFYAKSLRRFIAHRRRKIELGESIYGPPTFPLIGNVHQMPLDSYGFTKYLIAFTNEAVSKGHNIVRLWFGNGLFVYPLNGNALKEILEDTREIKKGIDYDFYLQWLGEGLLLSHSEKWKKQRKMLTPTFHFNMLSVYIDAFNKHALTFTQVLNGFADGETVTDVYSRAGACTLDIIAETALGIELKAQNNENQEYSNAVHTFNFCSFKYACNPLWWIPGLWYFFGYAQQTLDSVRILKDMSKNVIQERCKIYEQERQASISETNPDDQVTKKRKAFLDNLLEMQEENKLSFEELREQVDTFMFAGHDTTAHAISWAIWSLACHPEIQNQAYVELIENLGTEPERYLTTEDLNRLKYLDMCVKETLRMFPSVPIVQRTLKNEMEIGGKIVPAGSVIDICPIMIHHNEKIYPNHERFDPENFSAERIRARHAYDYIPFSAGPRNCIGQKFAMLEVKVVLVYILRKFRLSSAIDFNKNVGGTETVLRPKLGIPIRLHKRE</sequence>
<dbReference type="Gene3D" id="1.10.630.10">
    <property type="entry name" value="Cytochrome P450"/>
    <property type="match status" value="1"/>
</dbReference>
<keyword evidence="6 7" id="KW-0479">Metal-binding</keyword>
<evidence type="ECO:0000313" key="9">
    <source>
        <dbReference type="Proteomes" id="UP001201812"/>
    </source>
</evidence>
<keyword evidence="7" id="KW-0560">Oxidoreductase</keyword>
<evidence type="ECO:0000256" key="1">
    <source>
        <dbReference type="ARBA" id="ARBA00001971"/>
    </source>
</evidence>
<gene>
    <name evidence="8" type="ORF">DdX_05775</name>
</gene>
<accession>A0AAD4RA44</accession>
<dbReference type="InterPro" id="IPR002401">
    <property type="entry name" value="Cyt_P450_E_grp-I"/>
</dbReference>
<evidence type="ECO:0000256" key="7">
    <source>
        <dbReference type="RuleBase" id="RU000461"/>
    </source>
</evidence>
<proteinExistence type="inferred from homology"/>
<protein>
    <submittedName>
        <fullName evidence="8">Cytochrome p450 domain-containing protein</fullName>
    </submittedName>
</protein>
<dbReference type="GO" id="GO:0005506">
    <property type="term" value="F:iron ion binding"/>
    <property type="evidence" value="ECO:0007669"/>
    <property type="project" value="InterPro"/>
</dbReference>
<dbReference type="InterPro" id="IPR050196">
    <property type="entry name" value="Cytochrome_P450_Monoox"/>
</dbReference>
<dbReference type="Proteomes" id="UP001201812">
    <property type="component" value="Unassembled WGS sequence"/>
</dbReference>
<reference evidence="8" key="1">
    <citation type="submission" date="2022-01" db="EMBL/GenBank/DDBJ databases">
        <title>Genome Sequence Resource for Two Populations of Ditylenchus destructor, the Migratory Endoparasitic Phytonematode.</title>
        <authorList>
            <person name="Zhang H."/>
            <person name="Lin R."/>
            <person name="Xie B."/>
        </authorList>
    </citation>
    <scope>NUCLEOTIDE SEQUENCE</scope>
    <source>
        <strain evidence="8">BazhouSP</strain>
    </source>
</reference>
<dbReference type="InterPro" id="IPR001128">
    <property type="entry name" value="Cyt_P450"/>
</dbReference>